<organism evidence="3 4">
    <name type="scientific">Xenorhabdus kozodoii</name>
    <dbReference type="NCBI Taxonomy" id="351676"/>
    <lineage>
        <taxon>Bacteria</taxon>
        <taxon>Pseudomonadati</taxon>
        <taxon>Pseudomonadota</taxon>
        <taxon>Gammaproteobacteria</taxon>
        <taxon>Enterobacterales</taxon>
        <taxon>Morganellaceae</taxon>
        <taxon>Xenorhabdus</taxon>
    </lineage>
</organism>
<comment type="caution">
    <text evidence="3">The sequence shown here is derived from an EMBL/GenBank/DDBJ whole genome shotgun (WGS) entry which is preliminary data.</text>
</comment>
<dbReference type="InterPro" id="IPR040423">
    <property type="entry name" value="PEA_transferase"/>
</dbReference>
<dbReference type="Proteomes" id="UP000221101">
    <property type="component" value="Unassembled WGS sequence"/>
</dbReference>
<comment type="similarity">
    <text evidence="1">Belongs to the phosphoethanolamine transferase family.</text>
</comment>
<dbReference type="GO" id="GO:0016776">
    <property type="term" value="F:phosphotransferase activity, phosphate group as acceptor"/>
    <property type="evidence" value="ECO:0007669"/>
    <property type="project" value="TreeGrafter"/>
</dbReference>
<evidence type="ECO:0000313" key="3">
    <source>
        <dbReference type="EMBL" id="PHM73663.1"/>
    </source>
</evidence>
<evidence type="ECO:0000313" key="4">
    <source>
        <dbReference type="Proteomes" id="UP000221101"/>
    </source>
</evidence>
<dbReference type="InterPro" id="IPR017850">
    <property type="entry name" value="Alkaline_phosphatase_core_sf"/>
</dbReference>
<evidence type="ECO:0000259" key="2">
    <source>
        <dbReference type="Pfam" id="PF00884"/>
    </source>
</evidence>
<reference evidence="3 4" key="1">
    <citation type="journal article" date="2017" name="Nat. Microbiol.">
        <title>Natural product diversity associated with the nematode symbionts Photorhabdus and Xenorhabdus.</title>
        <authorList>
            <person name="Tobias N.J."/>
            <person name="Wolff H."/>
            <person name="Djahanschiri B."/>
            <person name="Grundmann F."/>
            <person name="Kronenwerth M."/>
            <person name="Shi Y.M."/>
            <person name="Simonyi S."/>
            <person name="Grun P."/>
            <person name="Shapiro-Ilan D."/>
            <person name="Pidot S.J."/>
            <person name="Stinear T.P."/>
            <person name="Ebersberger I."/>
            <person name="Bode H.B."/>
        </authorList>
    </citation>
    <scope>NUCLEOTIDE SEQUENCE [LARGE SCALE GENOMIC DNA]</scope>
    <source>
        <strain evidence="3 4">DSM 17907</strain>
    </source>
</reference>
<dbReference type="Gene3D" id="3.40.720.10">
    <property type="entry name" value="Alkaline Phosphatase, subunit A"/>
    <property type="match status" value="1"/>
</dbReference>
<feature type="domain" description="Sulfatase N-terminal" evidence="2">
    <location>
        <begin position="100"/>
        <end position="201"/>
    </location>
</feature>
<keyword evidence="4" id="KW-1185">Reference proteome</keyword>
<protein>
    <submittedName>
        <fullName evidence="3">Putative PE--lipooligosaccharide phosphorylethanolamine transferase</fullName>
    </submittedName>
</protein>
<dbReference type="GO" id="GO:0005886">
    <property type="term" value="C:plasma membrane"/>
    <property type="evidence" value="ECO:0007669"/>
    <property type="project" value="UniProtKB-SubCell"/>
</dbReference>
<dbReference type="AlphaFoldDB" id="A0A2D0LDG6"/>
<name>A0A2D0LDG6_9GAMM</name>
<dbReference type="EMBL" id="NJCX01000009">
    <property type="protein sequence ID" value="PHM73663.1"/>
    <property type="molecule type" value="Genomic_DNA"/>
</dbReference>
<dbReference type="GO" id="GO:0009244">
    <property type="term" value="P:lipopolysaccharide core region biosynthetic process"/>
    <property type="evidence" value="ECO:0007669"/>
    <property type="project" value="TreeGrafter"/>
</dbReference>
<dbReference type="PANTHER" id="PTHR30443:SF4">
    <property type="entry name" value="PHOSPHOETHANOLAMINE TRANSFERASE OPGE-RELATED"/>
    <property type="match status" value="1"/>
</dbReference>
<dbReference type="OrthoDB" id="9786870at2"/>
<accession>A0A2D0LDG6</accession>
<evidence type="ECO:0000256" key="1">
    <source>
        <dbReference type="ARBA" id="ARBA00038481"/>
    </source>
</evidence>
<proteinExistence type="inferred from homology"/>
<dbReference type="InterPro" id="IPR000917">
    <property type="entry name" value="Sulfatase_N"/>
</dbReference>
<gene>
    <name evidence="3" type="ORF">Xkoz_01484</name>
</gene>
<dbReference type="PANTHER" id="PTHR30443">
    <property type="entry name" value="INNER MEMBRANE PROTEIN"/>
    <property type="match status" value="1"/>
</dbReference>
<sequence>MDKTHGVIIDGFTSGGTNTVSSLRLMLTKSNKKNWEPDYSLGLIDLVKSAGISTYWLSNQGYLGYYDTPVSAIADKSDYTFFLKSGDYHRIIQVKDKKYDYLSCYIASIQKTDEILSKINKVLSENYKISGRSYSMIYFADHGLAHREIDEKIVFNNSRESKRHYDIPLLKVSSDDTHRTQYKVFKSGLMLVDGIANWMGIENNYIQKGYDLFSMENDSDDFGLHQRINKNHIPDDPAIDLTGK</sequence>
<keyword evidence="3" id="KW-0808">Transferase</keyword>
<dbReference type="Pfam" id="PF00884">
    <property type="entry name" value="Sulfatase"/>
    <property type="match status" value="1"/>
</dbReference>